<dbReference type="PROSITE" id="PS51733">
    <property type="entry name" value="BPL_LPL_CATALYTIC"/>
    <property type="match status" value="1"/>
</dbReference>
<organism evidence="2 3">
    <name type="scientific">Lacipirellula limnantheis</name>
    <dbReference type="NCBI Taxonomy" id="2528024"/>
    <lineage>
        <taxon>Bacteria</taxon>
        <taxon>Pseudomonadati</taxon>
        <taxon>Planctomycetota</taxon>
        <taxon>Planctomycetia</taxon>
        <taxon>Pirellulales</taxon>
        <taxon>Lacipirellulaceae</taxon>
        <taxon>Lacipirellula</taxon>
    </lineage>
</organism>
<dbReference type="SUPFAM" id="SSF55681">
    <property type="entry name" value="Class II aaRS and biotin synthetases"/>
    <property type="match status" value="1"/>
</dbReference>
<dbReference type="InterPro" id="IPR045864">
    <property type="entry name" value="aa-tRNA-synth_II/BPL/LPL"/>
</dbReference>
<dbReference type="EC" id="6.3.1.20" evidence="2"/>
<reference evidence="2 3" key="1">
    <citation type="submission" date="2019-02" db="EMBL/GenBank/DDBJ databases">
        <title>Deep-cultivation of Planctomycetes and their phenomic and genomic characterization uncovers novel biology.</title>
        <authorList>
            <person name="Wiegand S."/>
            <person name="Jogler M."/>
            <person name="Boedeker C."/>
            <person name="Pinto D."/>
            <person name="Vollmers J."/>
            <person name="Rivas-Marin E."/>
            <person name="Kohn T."/>
            <person name="Peeters S.H."/>
            <person name="Heuer A."/>
            <person name="Rast P."/>
            <person name="Oberbeckmann S."/>
            <person name="Bunk B."/>
            <person name="Jeske O."/>
            <person name="Meyerdierks A."/>
            <person name="Storesund J.E."/>
            <person name="Kallscheuer N."/>
            <person name="Luecker S."/>
            <person name="Lage O.M."/>
            <person name="Pohl T."/>
            <person name="Merkel B.J."/>
            <person name="Hornburger P."/>
            <person name="Mueller R.-W."/>
            <person name="Bruemmer F."/>
            <person name="Labrenz M."/>
            <person name="Spormann A.M."/>
            <person name="Op den Camp H."/>
            <person name="Overmann J."/>
            <person name="Amann R."/>
            <person name="Jetten M.S.M."/>
            <person name="Mascher T."/>
            <person name="Medema M.H."/>
            <person name="Devos D.P."/>
            <person name="Kaster A.-K."/>
            <person name="Ovreas L."/>
            <person name="Rohde M."/>
            <person name="Galperin M.Y."/>
            <person name="Jogler C."/>
        </authorList>
    </citation>
    <scope>NUCLEOTIDE SEQUENCE [LARGE SCALE GENOMIC DNA]</scope>
    <source>
        <strain evidence="2 3">I41</strain>
    </source>
</reference>
<dbReference type="Gene3D" id="3.30.930.10">
    <property type="entry name" value="Bira Bifunctional Protein, Domain 2"/>
    <property type="match status" value="1"/>
</dbReference>
<keyword evidence="3" id="KW-1185">Reference proteome</keyword>
<proteinExistence type="predicted"/>
<dbReference type="EMBL" id="CP036339">
    <property type="protein sequence ID" value="QDT76046.1"/>
    <property type="molecule type" value="Genomic_DNA"/>
</dbReference>
<name>A0A517U5Y6_9BACT</name>
<evidence type="ECO:0000259" key="1">
    <source>
        <dbReference type="PROSITE" id="PS51733"/>
    </source>
</evidence>
<gene>
    <name evidence="2" type="primary">lplA</name>
    <name evidence="2" type="ORF">I41_52910</name>
</gene>
<dbReference type="InterPro" id="IPR004143">
    <property type="entry name" value="BPL_LPL_catalytic"/>
</dbReference>
<sequence>MYHLALTLETPAANLALDEALLDAAVEGELPGEVLRLWEPAQFFVVLGRSSQLAEVREEACRQDNVAVLRRPSGGATILTGPGCLMYAVLLDAERRPELHSVDRAHELVLGTIAHALAPLARGIARHGTSDLTIPAERPGDPPIKFSGNSLRLKRRRLLYHGTILYDFPLDQIETWLANPARRPAYRGERGHRQFVTNLPAARAALENALTAAWNANEPLVNWPSHRTTELAATRYATVEW</sequence>
<dbReference type="InterPro" id="IPR050664">
    <property type="entry name" value="Octanoyltrans_LipM/LipL"/>
</dbReference>
<feature type="domain" description="BPL/LPL catalytic" evidence="1">
    <location>
        <begin position="29"/>
        <end position="218"/>
    </location>
</feature>
<evidence type="ECO:0000313" key="2">
    <source>
        <dbReference type="EMBL" id="QDT76046.1"/>
    </source>
</evidence>
<accession>A0A517U5Y6</accession>
<keyword evidence="2" id="KW-0436">Ligase</keyword>
<dbReference type="Proteomes" id="UP000317909">
    <property type="component" value="Chromosome"/>
</dbReference>
<dbReference type="AlphaFoldDB" id="A0A517U5Y6"/>
<protein>
    <submittedName>
        <fullName evidence="2">Putative lipoate-protein ligase A</fullName>
        <ecNumber evidence="2">6.3.1.20</ecNumber>
    </submittedName>
</protein>
<dbReference type="Pfam" id="PF21948">
    <property type="entry name" value="LplA-B_cat"/>
    <property type="match status" value="1"/>
</dbReference>
<dbReference type="KEGG" id="llh:I41_52910"/>
<dbReference type="PANTHER" id="PTHR43679:SF2">
    <property type="entry name" value="OCTANOYL-[GCVH]:PROTEIN N-OCTANOYLTRANSFERASE"/>
    <property type="match status" value="1"/>
</dbReference>
<dbReference type="GO" id="GO:0016979">
    <property type="term" value="F:lipoate-protein ligase activity"/>
    <property type="evidence" value="ECO:0007669"/>
    <property type="project" value="UniProtKB-EC"/>
</dbReference>
<dbReference type="OrthoDB" id="9788148at2"/>
<dbReference type="UniPathway" id="UPA00537">
    <property type="reaction ID" value="UER00595"/>
</dbReference>
<evidence type="ECO:0000313" key="3">
    <source>
        <dbReference type="Proteomes" id="UP000317909"/>
    </source>
</evidence>
<dbReference type="PANTHER" id="PTHR43679">
    <property type="entry name" value="OCTANOYLTRANSFERASE LIPM-RELATED"/>
    <property type="match status" value="1"/>
</dbReference>
<dbReference type="RefSeq" id="WP_145435799.1">
    <property type="nucleotide sequence ID" value="NZ_CP036339.1"/>
</dbReference>